<proteinExistence type="predicted"/>
<accession>Q6Z8U3</accession>
<gene>
    <name evidence="2" type="primary">P0686H11.13</name>
</gene>
<evidence type="ECO:0000313" key="3">
    <source>
        <dbReference type="Proteomes" id="UP000000763"/>
    </source>
</evidence>
<feature type="compositionally biased region" description="Low complexity" evidence="1">
    <location>
        <begin position="102"/>
        <end position="121"/>
    </location>
</feature>
<evidence type="ECO:0000313" key="2">
    <source>
        <dbReference type="EMBL" id="BAD10007.1"/>
    </source>
</evidence>
<organism evidence="2 3">
    <name type="scientific">Oryza sativa subsp. japonica</name>
    <name type="common">Rice</name>
    <dbReference type="NCBI Taxonomy" id="39947"/>
    <lineage>
        <taxon>Eukaryota</taxon>
        <taxon>Viridiplantae</taxon>
        <taxon>Streptophyta</taxon>
        <taxon>Embryophyta</taxon>
        <taxon>Tracheophyta</taxon>
        <taxon>Spermatophyta</taxon>
        <taxon>Magnoliopsida</taxon>
        <taxon>Liliopsida</taxon>
        <taxon>Poales</taxon>
        <taxon>Poaceae</taxon>
        <taxon>BOP clade</taxon>
        <taxon>Oryzoideae</taxon>
        <taxon>Oryzeae</taxon>
        <taxon>Oryzinae</taxon>
        <taxon>Oryza</taxon>
        <taxon>Oryza sativa</taxon>
    </lineage>
</organism>
<dbReference type="Proteomes" id="UP000000763">
    <property type="component" value="Chromosome 8"/>
</dbReference>
<feature type="region of interest" description="Disordered" evidence="1">
    <location>
        <begin position="85"/>
        <end position="196"/>
    </location>
</feature>
<feature type="compositionally biased region" description="Basic residues" evidence="1">
    <location>
        <begin position="173"/>
        <end position="186"/>
    </location>
</feature>
<feature type="compositionally biased region" description="Polar residues" evidence="1">
    <location>
        <begin position="355"/>
        <end position="370"/>
    </location>
</feature>
<sequence length="370" mass="38755">MWTPHVILLPPPSLPSLSLPFFPFGRRRQRELAEVAAVVGWSGGGGQWKAGAAAAAAVAAGPSGRLPLPPRHGCAAGFDCVDRRLRPPPPSSAIDDAKGNPRRSTSSTTLTPSRQALASPSSTPPLGGPLPPSEGATASSSRRGPSPLTQGTSSLRTSVHHADGAPEPAPARSRCRQRFSSHRPPPHHSPCPTRRPRVKVKMPRLCVSVSLQVKTPWVKVAVKGPKPPEPKPSLTLPLLCESITTDKPDTTKHGKPMPALAYTTTTPTFVYAAISIPTTSTQDLLLVDTGISTSDHCATATTSPTTHRHGQQLTPQPRVPANKVVFNGLGRSSSSLSSLTESPVAAAMTATTMTDTKPNYESDSASCDGP</sequence>
<evidence type="ECO:0000256" key="1">
    <source>
        <dbReference type="SAM" id="MobiDB-lite"/>
    </source>
</evidence>
<reference evidence="3" key="1">
    <citation type="journal article" date="2005" name="Nature">
        <title>The map-based sequence of the rice genome.</title>
        <authorList>
            <consortium name="International rice genome sequencing project (IRGSP)"/>
            <person name="Matsumoto T."/>
            <person name="Wu J."/>
            <person name="Kanamori H."/>
            <person name="Katayose Y."/>
            <person name="Fujisawa M."/>
            <person name="Namiki N."/>
            <person name="Mizuno H."/>
            <person name="Yamamoto K."/>
            <person name="Antonio B.A."/>
            <person name="Baba T."/>
            <person name="Sakata K."/>
            <person name="Nagamura Y."/>
            <person name="Aoki H."/>
            <person name="Arikawa K."/>
            <person name="Arita K."/>
            <person name="Bito T."/>
            <person name="Chiden Y."/>
            <person name="Fujitsuka N."/>
            <person name="Fukunaka R."/>
            <person name="Hamada M."/>
            <person name="Harada C."/>
            <person name="Hayashi A."/>
            <person name="Hijishita S."/>
            <person name="Honda M."/>
            <person name="Hosokawa S."/>
            <person name="Ichikawa Y."/>
            <person name="Idonuma A."/>
            <person name="Iijima M."/>
            <person name="Ikeda M."/>
            <person name="Ikeno M."/>
            <person name="Ito K."/>
            <person name="Ito S."/>
            <person name="Ito T."/>
            <person name="Ito Y."/>
            <person name="Ito Y."/>
            <person name="Iwabuchi A."/>
            <person name="Kamiya K."/>
            <person name="Karasawa W."/>
            <person name="Kurita K."/>
            <person name="Katagiri S."/>
            <person name="Kikuta A."/>
            <person name="Kobayashi H."/>
            <person name="Kobayashi N."/>
            <person name="Machita K."/>
            <person name="Maehara T."/>
            <person name="Masukawa M."/>
            <person name="Mizubayashi T."/>
            <person name="Mukai Y."/>
            <person name="Nagasaki H."/>
            <person name="Nagata Y."/>
            <person name="Naito S."/>
            <person name="Nakashima M."/>
            <person name="Nakama Y."/>
            <person name="Nakamichi Y."/>
            <person name="Nakamura M."/>
            <person name="Meguro A."/>
            <person name="Negishi M."/>
            <person name="Ohta I."/>
            <person name="Ohta T."/>
            <person name="Okamoto M."/>
            <person name="Ono N."/>
            <person name="Saji S."/>
            <person name="Sakaguchi M."/>
            <person name="Sakai K."/>
            <person name="Shibata M."/>
            <person name="Shimokawa T."/>
            <person name="Song J."/>
            <person name="Takazaki Y."/>
            <person name="Terasawa K."/>
            <person name="Tsugane M."/>
            <person name="Tsuji K."/>
            <person name="Ueda S."/>
            <person name="Waki K."/>
            <person name="Yamagata H."/>
            <person name="Yamamoto M."/>
            <person name="Yamamoto S."/>
            <person name="Yamane H."/>
            <person name="Yoshiki S."/>
            <person name="Yoshihara R."/>
            <person name="Yukawa K."/>
            <person name="Zhong H."/>
            <person name="Yano M."/>
            <person name="Yuan Q."/>
            <person name="Ouyang S."/>
            <person name="Liu J."/>
            <person name="Jones K.M."/>
            <person name="Gansberger K."/>
            <person name="Moffat K."/>
            <person name="Hill J."/>
            <person name="Bera J."/>
            <person name="Fadrosh D."/>
            <person name="Jin S."/>
            <person name="Johri S."/>
            <person name="Kim M."/>
            <person name="Overton L."/>
            <person name="Reardon M."/>
            <person name="Tsitrin T."/>
            <person name="Vuong H."/>
            <person name="Weaver B."/>
            <person name="Ciecko A."/>
            <person name="Tallon L."/>
            <person name="Jackson J."/>
            <person name="Pai G."/>
            <person name="Aken S.V."/>
            <person name="Utterback T."/>
            <person name="Reidmuller S."/>
            <person name="Feldblyum T."/>
            <person name="Hsiao J."/>
            <person name="Zismann V."/>
            <person name="Iobst S."/>
            <person name="de Vazeille A.R."/>
            <person name="Buell C.R."/>
            <person name="Ying K."/>
            <person name="Li Y."/>
            <person name="Lu T."/>
            <person name="Huang Y."/>
            <person name="Zhao Q."/>
            <person name="Feng Q."/>
            <person name="Zhang L."/>
            <person name="Zhu J."/>
            <person name="Weng Q."/>
            <person name="Mu J."/>
            <person name="Lu Y."/>
            <person name="Fan D."/>
            <person name="Liu Y."/>
            <person name="Guan J."/>
            <person name="Zhang Y."/>
            <person name="Yu S."/>
            <person name="Liu X."/>
            <person name="Zhang Y."/>
            <person name="Hong G."/>
            <person name="Han B."/>
            <person name="Choisne N."/>
            <person name="Demange N."/>
            <person name="Orjeda G."/>
            <person name="Samain S."/>
            <person name="Cattolico L."/>
            <person name="Pelletier E."/>
            <person name="Couloux A."/>
            <person name="Segurens B."/>
            <person name="Wincker P."/>
            <person name="D'Hont A."/>
            <person name="Scarpelli C."/>
            <person name="Weissenbach J."/>
            <person name="Salanoubat M."/>
            <person name="Quetier F."/>
            <person name="Yu Y."/>
            <person name="Kim H.R."/>
            <person name="Rambo T."/>
            <person name="Currie J."/>
            <person name="Collura K."/>
            <person name="Luo M."/>
            <person name="Yang T."/>
            <person name="Ammiraju J.S.S."/>
            <person name="Engler F."/>
            <person name="Soderlund C."/>
            <person name="Wing R.A."/>
            <person name="Palmer L.E."/>
            <person name="de la Bastide M."/>
            <person name="Spiegel L."/>
            <person name="Nascimento L."/>
            <person name="Zutavern T."/>
            <person name="O'Shaughnessy A."/>
            <person name="Dike S."/>
            <person name="Dedhia N."/>
            <person name="Preston R."/>
            <person name="Balija V."/>
            <person name="McCombie W.R."/>
            <person name="Chow T."/>
            <person name="Chen H."/>
            <person name="Chung M."/>
            <person name="Chen C."/>
            <person name="Shaw J."/>
            <person name="Wu H."/>
            <person name="Hsiao K."/>
            <person name="Chao Y."/>
            <person name="Chu M."/>
            <person name="Cheng C."/>
            <person name="Hour A."/>
            <person name="Lee P."/>
            <person name="Lin S."/>
            <person name="Lin Y."/>
            <person name="Liou J."/>
            <person name="Liu S."/>
            <person name="Hsing Y."/>
            <person name="Raghuvanshi S."/>
            <person name="Mohanty A."/>
            <person name="Bharti A.K."/>
            <person name="Gaur A."/>
            <person name="Gupta V."/>
            <person name="Kumar D."/>
            <person name="Ravi V."/>
            <person name="Vij S."/>
            <person name="Kapur A."/>
            <person name="Khurana P."/>
            <person name="Khurana P."/>
            <person name="Khurana J.P."/>
            <person name="Tyagi A.K."/>
            <person name="Gaikwad K."/>
            <person name="Singh A."/>
            <person name="Dalal V."/>
            <person name="Srivastava S."/>
            <person name="Dixit A."/>
            <person name="Pal A.K."/>
            <person name="Ghazi I.A."/>
            <person name="Yadav M."/>
            <person name="Pandit A."/>
            <person name="Bhargava A."/>
            <person name="Sureshbabu K."/>
            <person name="Batra K."/>
            <person name="Sharma T.R."/>
            <person name="Mohapatra T."/>
            <person name="Singh N.K."/>
            <person name="Messing J."/>
            <person name="Nelson A.B."/>
            <person name="Fuks G."/>
            <person name="Kavchok S."/>
            <person name="Keizer G."/>
            <person name="Linton E."/>
            <person name="Llaca V."/>
            <person name="Song R."/>
            <person name="Tanyolac B."/>
            <person name="Young S."/>
            <person name="Ho-Il K."/>
            <person name="Hahn J.H."/>
            <person name="Sangsakoo G."/>
            <person name="Vanavichit A."/>
            <person name="de Mattos Luiz.A.T."/>
            <person name="Zimmer P.D."/>
            <person name="Malone G."/>
            <person name="Dellagostin O."/>
            <person name="de Oliveira A.C."/>
            <person name="Bevan M."/>
            <person name="Bancroft I."/>
            <person name="Minx P."/>
            <person name="Cordum H."/>
            <person name="Wilson R."/>
            <person name="Cheng Z."/>
            <person name="Jin W."/>
            <person name="Jiang J."/>
            <person name="Leong S.A."/>
            <person name="Iwama H."/>
            <person name="Gojobori T."/>
            <person name="Itoh T."/>
            <person name="Niimura Y."/>
            <person name="Fujii Y."/>
            <person name="Habara T."/>
            <person name="Sakai H."/>
            <person name="Sato Y."/>
            <person name="Wilson G."/>
            <person name="Kumar K."/>
            <person name="McCouch S."/>
            <person name="Juretic N."/>
            <person name="Hoen D."/>
            <person name="Wright S."/>
            <person name="Bruskiewich R."/>
            <person name="Bureau T."/>
            <person name="Miyao A."/>
            <person name="Hirochika H."/>
            <person name="Nishikawa T."/>
            <person name="Kadowaki K."/>
            <person name="Sugiura M."/>
            <person name="Burr B."/>
            <person name="Sasaki T."/>
        </authorList>
    </citation>
    <scope>NUCLEOTIDE SEQUENCE [LARGE SCALE GENOMIC DNA]</scope>
    <source>
        <strain evidence="3">cv. Nipponbare</strain>
    </source>
</reference>
<feature type="region of interest" description="Disordered" evidence="1">
    <location>
        <begin position="349"/>
        <end position="370"/>
    </location>
</feature>
<feature type="compositionally biased region" description="Polar residues" evidence="1">
    <location>
        <begin position="137"/>
        <end position="157"/>
    </location>
</feature>
<feature type="compositionally biased region" description="Pro residues" evidence="1">
    <location>
        <begin position="122"/>
        <end position="132"/>
    </location>
</feature>
<reference evidence="3" key="2">
    <citation type="journal article" date="2008" name="Nucleic Acids Res.">
        <title>The rice annotation project database (RAP-DB): 2008 update.</title>
        <authorList>
            <consortium name="The rice annotation project (RAP)"/>
        </authorList>
    </citation>
    <scope>GENOME REANNOTATION</scope>
    <source>
        <strain evidence="3">cv. Nipponbare</strain>
    </source>
</reference>
<name>Q6Z8U3_ORYSJ</name>
<dbReference type="EMBL" id="AP004762">
    <property type="protein sequence ID" value="BAD10007.1"/>
    <property type="molecule type" value="Genomic_DNA"/>
</dbReference>
<dbReference type="AlphaFoldDB" id="Q6Z8U3"/>
<protein>
    <submittedName>
        <fullName evidence="2">Uncharacterized protein</fullName>
    </submittedName>
</protein>